<dbReference type="Proteomes" id="UP000646426">
    <property type="component" value="Unassembled WGS sequence"/>
</dbReference>
<keyword evidence="2" id="KW-1185">Reference proteome</keyword>
<reference evidence="1" key="2">
    <citation type="submission" date="2020-09" db="EMBL/GenBank/DDBJ databases">
        <authorList>
            <person name="Sun Q."/>
            <person name="Kim S."/>
        </authorList>
    </citation>
    <scope>NUCLEOTIDE SEQUENCE</scope>
    <source>
        <strain evidence="1">KCTC 23077</strain>
    </source>
</reference>
<protein>
    <submittedName>
        <fullName evidence="1">Uncharacterized protein</fullName>
    </submittedName>
</protein>
<dbReference type="AlphaFoldDB" id="A0A918SVB1"/>
<accession>A0A918SVB1</accession>
<reference evidence="1" key="1">
    <citation type="journal article" date="2014" name="Int. J. Syst. Evol. Microbiol.">
        <title>Complete genome sequence of Corynebacterium casei LMG S-19264T (=DSM 44701T), isolated from a smear-ripened cheese.</title>
        <authorList>
            <consortium name="US DOE Joint Genome Institute (JGI-PGF)"/>
            <person name="Walter F."/>
            <person name="Albersmeier A."/>
            <person name="Kalinowski J."/>
            <person name="Ruckert C."/>
        </authorList>
    </citation>
    <scope>NUCLEOTIDE SEQUENCE</scope>
    <source>
        <strain evidence="1">KCTC 23077</strain>
    </source>
</reference>
<name>A0A918SVB1_9GAMM</name>
<comment type="caution">
    <text evidence="1">The sequence shown here is derived from an EMBL/GenBank/DDBJ whole genome shotgun (WGS) entry which is preliminary data.</text>
</comment>
<evidence type="ECO:0000313" key="2">
    <source>
        <dbReference type="Proteomes" id="UP000646426"/>
    </source>
</evidence>
<organism evidence="1 2">
    <name type="scientific">Cognatilysobacter bugurensis</name>
    <dbReference type="NCBI Taxonomy" id="543356"/>
    <lineage>
        <taxon>Bacteria</taxon>
        <taxon>Pseudomonadati</taxon>
        <taxon>Pseudomonadota</taxon>
        <taxon>Gammaproteobacteria</taxon>
        <taxon>Lysobacterales</taxon>
        <taxon>Lysobacteraceae</taxon>
        <taxon>Cognatilysobacter</taxon>
    </lineage>
</organism>
<gene>
    <name evidence="1" type="ORF">GCM10007067_05830</name>
</gene>
<proteinExistence type="predicted"/>
<dbReference type="EMBL" id="BMYD01000001">
    <property type="protein sequence ID" value="GHA72198.1"/>
    <property type="molecule type" value="Genomic_DNA"/>
</dbReference>
<sequence length="79" mass="8315">MHSPAERGTTEPDAEALASVAMIEKNEAVAAMQAKSKQLSQPVAEFAGSLHGNHGMNFSQTLKLGEQADARPVITPQVS</sequence>
<evidence type="ECO:0000313" key="1">
    <source>
        <dbReference type="EMBL" id="GHA72198.1"/>
    </source>
</evidence>